<dbReference type="GO" id="GO:0016094">
    <property type="term" value="P:polyprenol biosynthetic process"/>
    <property type="evidence" value="ECO:0007669"/>
    <property type="project" value="TreeGrafter"/>
</dbReference>
<dbReference type="SUPFAM" id="SSF64005">
    <property type="entry name" value="Undecaprenyl diphosphate synthase"/>
    <property type="match status" value="1"/>
</dbReference>
<protein>
    <recommendedName>
        <fullName evidence="4">Tritrans,polycis-undecaprenyl-diphosphate synthase (geranylgeranyl-diphosphate specific)</fullName>
        <ecNumber evidence="4">2.5.1.89</ecNumber>
    </recommendedName>
    <alternativeName>
        <fullName evidence="4">Undecaprenyl diphosphate synthase</fullName>
        <shortName evidence="4">UDS</shortName>
    </alternativeName>
    <alternativeName>
        <fullName evidence="4">Undecaprenyl pyrophosphate synthase</fullName>
        <shortName evidence="4">UPP synthase</shortName>
    </alternativeName>
</protein>
<dbReference type="PROSITE" id="PS01066">
    <property type="entry name" value="UPP_SYNTHASE"/>
    <property type="match status" value="1"/>
</dbReference>
<feature type="binding site" evidence="4">
    <location>
        <begin position="80"/>
        <end position="82"/>
    </location>
    <ligand>
        <name>substrate</name>
    </ligand>
</feature>
<dbReference type="Gene3D" id="3.40.1180.10">
    <property type="entry name" value="Decaprenyl diphosphate synthase-like"/>
    <property type="match status" value="1"/>
</dbReference>
<name>A0A0E3LGQ7_9EURY</name>
<dbReference type="GO" id="GO:0045547">
    <property type="term" value="F:ditrans,polycis-polyprenyl diphosphate synthase [(2E,6E)-farnesyl diphosphate specific] activity"/>
    <property type="evidence" value="ECO:0007669"/>
    <property type="project" value="TreeGrafter"/>
</dbReference>
<proteinExistence type="inferred from homology"/>
<dbReference type="NCBIfam" id="TIGR00055">
    <property type="entry name" value="uppS"/>
    <property type="match status" value="1"/>
</dbReference>
<keyword evidence="1 4" id="KW-0808">Transferase</keyword>
<feature type="binding site" evidence="4">
    <location>
        <position position="84"/>
    </location>
    <ligand>
        <name>substrate</name>
    </ligand>
</feature>
<dbReference type="PANTHER" id="PTHR10291">
    <property type="entry name" value="DEHYDRODOLICHYL DIPHOSPHATE SYNTHASE FAMILY MEMBER"/>
    <property type="match status" value="1"/>
</dbReference>
<dbReference type="EMBL" id="CP009520">
    <property type="protein sequence ID" value="AKB42941.1"/>
    <property type="molecule type" value="Genomic_DNA"/>
</dbReference>
<dbReference type="PANTHER" id="PTHR10291:SF43">
    <property type="entry name" value="DEHYDRODOLICHYL DIPHOSPHATE SYNTHASE COMPLEX SUBUNIT DHDDS"/>
    <property type="match status" value="1"/>
</dbReference>
<reference evidence="5 6" key="1">
    <citation type="submission" date="2014-07" db="EMBL/GenBank/DDBJ databases">
        <title>Methanogenic archaea and the global carbon cycle.</title>
        <authorList>
            <person name="Henriksen J.R."/>
            <person name="Luke J."/>
            <person name="Reinhart S."/>
            <person name="Benedict M.N."/>
            <person name="Youngblut N.D."/>
            <person name="Metcalf M.E."/>
            <person name="Whitaker R.J."/>
            <person name="Metcalf W.W."/>
        </authorList>
    </citation>
    <scope>NUCLEOTIDE SEQUENCE [LARGE SCALE GENOMIC DNA]</scope>
    <source>
        <strain evidence="5 6">Z-761</strain>
    </source>
</reference>
<dbReference type="HAMAP" id="MF_01139">
    <property type="entry name" value="ISPT"/>
    <property type="match status" value="1"/>
</dbReference>
<comment type="caution">
    <text evidence="4">Lacks conserved residue(s) required for the propagation of feature annotation.</text>
</comment>
<feature type="binding site" evidence="4">
    <location>
        <begin position="36"/>
        <end position="39"/>
    </location>
    <ligand>
        <name>substrate</name>
    </ligand>
</feature>
<feature type="active site" evidence="4">
    <location>
        <position position="35"/>
    </location>
</feature>
<dbReference type="RefSeq" id="WP_198146785.1">
    <property type="nucleotide sequence ID" value="NZ_CP009520.1"/>
</dbReference>
<evidence type="ECO:0000256" key="4">
    <source>
        <dbReference type="HAMAP-Rule" id="MF_01139"/>
    </source>
</evidence>
<sequence length="292" mass="33609">MKNRIFSVFYNEYERRLQRKVLNSEIPHHIAVIMDGNRRYAGQMGKDSSFGHVMGGEATERVIEWCYEIGVKQLTLYAFSTENFKRSEEEVDKIFNVINENLLKLYSDPRTHEKETQVRVIGDRSKLPAFLNESIENIEEATKNYGKFYLNVAIAYGGRQDIIQAVRDIAVCISNGKLSLEEVNESLISKHLYPAPGVSVPNVDLVIRTGGDERVSNFLPWQANGSECAAYFCAPFWPEFRKIDLLRSVRVYQAREAEKKQEQSYRVSKVVNFLKMGTREEKSEEFGQPQSI</sequence>
<dbReference type="STRING" id="1434123.MSVAZ_0672"/>
<accession>A0A0E3LGQ7</accession>
<comment type="function">
    <text evidence="4">Catalyzes the sequential condensation of isopentenyl diphosphate (IPP) with geranylgeranyl diphosphate (GGPP) to yield (2Z,6Z,10Z,14Z,18Z,22Z,26Z,30E,34E,38E)-undecaprenyl diphosphate (tritrans,heptacis-UPP). It is probably the precursor of glycosyl carrier lipids.</text>
</comment>
<feature type="binding site" evidence="4">
    <location>
        <position position="86"/>
    </location>
    <ligand>
        <name>substrate</name>
    </ligand>
</feature>
<keyword evidence="2 4" id="KW-0479">Metal-binding</keyword>
<dbReference type="GeneID" id="24809054"/>
<comment type="subunit">
    <text evidence="4">Homodimer.</text>
</comment>
<evidence type="ECO:0000313" key="6">
    <source>
        <dbReference type="Proteomes" id="UP000033096"/>
    </source>
</evidence>
<gene>
    <name evidence="4" type="primary">uppS</name>
    <name evidence="5" type="ORF">MSVAZ_0672</name>
</gene>
<evidence type="ECO:0000256" key="2">
    <source>
        <dbReference type="ARBA" id="ARBA00022723"/>
    </source>
</evidence>
<dbReference type="AlphaFoldDB" id="A0A0E3LGQ7"/>
<dbReference type="KEGG" id="mvc:MSVAZ_0672"/>
<evidence type="ECO:0000313" key="5">
    <source>
        <dbReference type="EMBL" id="AKB42941.1"/>
    </source>
</evidence>
<comment type="cofactor">
    <cofactor evidence="4">
        <name>Mg(2+)</name>
        <dbReference type="ChEBI" id="CHEBI:18420"/>
    </cofactor>
    <text evidence="4">Binds 2 magnesium ions per subunit.</text>
</comment>
<feature type="binding site" evidence="4">
    <location>
        <position position="208"/>
    </location>
    <ligand>
        <name>substrate</name>
    </ligand>
</feature>
<dbReference type="CDD" id="cd00475">
    <property type="entry name" value="Cis_IPPS"/>
    <property type="match status" value="1"/>
</dbReference>
<evidence type="ECO:0000256" key="1">
    <source>
        <dbReference type="ARBA" id="ARBA00022679"/>
    </source>
</evidence>
<dbReference type="InterPro" id="IPR018520">
    <property type="entry name" value="UPP_synth-like_CS"/>
</dbReference>
<dbReference type="PATRIC" id="fig|1434123.4.peg.764"/>
<feature type="active site" description="Proton acceptor" evidence="4">
    <location>
        <position position="83"/>
    </location>
</feature>
<dbReference type="HOGENOM" id="CLU_038505_0_6_2"/>
<feature type="binding site" evidence="4">
    <location>
        <position position="227"/>
    </location>
    <ligand>
        <name>Mg(2+)</name>
        <dbReference type="ChEBI" id="CHEBI:18420"/>
    </ligand>
</feature>
<feature type="binding site" evidence="4">
    <location>
        <position position="35"/>
    </location>
    <ligand>
        <name>Mg(2+)</name>
        <dbReference type="ChEBI" id="CHEBI:18420"/>
    </ligand>
</feature>
<evidence type="ECO:0000256" key="3">
    <source>
        <dbReference type="ARBA" id="ARBA00022842"/>
    </source>
</evidence>
<dbReference type="InterPro" id="IPR036424">
    <property type="entry name" value="UPP_synth-like_sf"/>
</dbReference>
<feature type="binding site" evidence="4">
    <location>
        <position position="52"/>
    </location>
    <ligand>
        <name>substrate</name>
    </ligand>
</feature>
<dbReference type="Pfam" id="PF01255">
    <property type="entry name" value="Prenyltransf"/>
    <property type="match status" value="1"/>
</dbReference>
<comment type="similarity">
    <text evidence="4">Belongs to the UPP synthase family.</text>
</comment>
<keyword evidence="3 4" id="KW-0460">Magnesium</keyword>
<organism evidence="5 6">
    <name type="scientific">Methanosarcina vacuolata Z-761</name>
    <dbReference type="NCBI Taxonomy" id="1434123"/>
    <lineage>
        <taxon>Archaea</taxon>
        <taxon>Methanobacteriati</taxon>
        <taxon>Methanobacteriota</taxon>
        <taxon>Stenosarchaea group</taxon>
        <taxon>Methanomicrobia</taxon>
        <taxon>Methanosarcinales</taxon>
        <taxon>Methanosarcinaceae</taxon>
        <taxon>Methanosarcina</taxon>
    </lineage>
</organism>
<feature type="binding site" evidence="4">
    <location>
        <begin position="214"/>
        <end position="216"/>
    </location>
    <ligand>
        <name>substrate</name>
    </ligand>
</feature>
<comment type="catalytic activity">
    <reaction evidence="4">
        <text>geranylgeranyl diphosphate + 7 isopentenyl diphosphate = tri-trans,hepta-cis-undecaprenyl diphosphate + 7 diphosphate</text>
        <dbReference type="Rhea" id="RHEA:27622"/>
        <dbReference type="ChEBI" id="CHEBI:33019"/>
        <dbReference type="ChEBI" id="CHEBI:57533"/>
        <dbReference type="ChEBI" id="CHEBI:60388"/>
        <dbReference type="ChEBI" id="CHEBI:128769"/>
        <dbReference type="EC" id="2.5.1.89"/>
    </reaction>
</comment>
<dbReference type="FunFam" id="3.40.1180.10:FF:000003">
    <property type="entry name" value="Isoprenyl transferase 2"/>
    <property type="match status" value="1"/>
</dbReference>
<dbReference type="InterPro" id="IPR001441">
    <property type="entry name" value="UPP_synth-like"/>
</dbReference>
<keyword evidence="6" id="KW-1185">Reference proteome</keyword>
<dbReference type="GO" id="GO:0000287">
    <property type="term" value="F:magnesium ion binding"/>
    <property type="evidence" value="ECO:0007669"/>
    <property type="project" value="UniProtKB-UniRule"/>
</dbReference>
<dbReference type="EC" id="2.5.1.89" evidence="4"/>
<dbReference type="Proteomes" id="UP000033096">
    <property type="component" value="Chromosome"/>
</dbReference>